<dbReference type="Gene3D" id="1.50.10.10">
    <property type="match status" value="1"/>
</dbReference>
<gene>
    <name evidence="1" type="ORF">PXH66_17905</name>
</gene>
<dbReference type="RefSeq" id="WP_330932093.1">
    <property type="nucleotide sequence ID" value="NZ_CP119075.1"/>
</dbReference>
<dbReference type="AlphaFoldDB" id="A0AAE9ZS41"/>
<dbReference type="InterPro" id="IPR012341">
    <property type="entry name" value="6hp_glycosidase-like_sf"/>
</dbReference>
<dbReference type="KEGG" id="slom:PXH66_17905"/>
<evidence type="ECO:0000313" key="1">
    <source>
        <dbReference type="EMBL" id="WED64215.1"/>
    </source>
</evidence>
<accession>A0AAE9ZS41</accession>
<dbReference type="EMBL" id="CP119075">
    <property type="protein sequence ID" value="WED64215.1"/>
    <property type="molecule type" value="Genomic_DNA"/>
</dbReference>
<protein>
    <submittedName>
        <fullName evidence="1">Uncharacterized protein</fullName>
    </submittedName>
</protein>
<dbReference type="Proteomes" id="UP001218638">
    <property type="component" value="Chromosome"/>
</dbReference>
<name>A0AAE9ZS41_9BACT</name>
<keyword evidence="2" id="KW-1185">Reference proteome</keyword>
<evidence type="ECO:0000313" key="2">
    <source>
        <dbReference type="Proteomes" id="UP001218638"/>
    </source>
</evidence>
<dbReference type="GO" id="GO:0005975">
    <property type="term" value="P:carbohydrate metabolic process"/>
    <property type="evidence" value="ECO:0007669"/>
    <property type="project" value="InterPro"/>
</dbReference>
<dbReference type="InterPro" id="IPR008928">
    <property type="entry name" value="6-hairpin_glycosidase_sf"/>
</dbReference>
<proteinExistence type="predicted"/>
<dbReference type="SUPFAM" id="SSF48208">
    <property type="entry name" value="Six-hairpin glycosidases"/>
    <property type="match status" value="1"/>
</dbReference>
<sequence length="603" mass="66901">MSAPAQTLPPLRAAFVADQPLLDLTITPPDDEIYEVRLHVDDLDKLETAADLKFAGEIYLPTNPDLPMNPLPGHQVFFVHRNATSAPWELAVTFAPHTRGTWNLNGPFAPTEGSLEGSFAVPVDQLLPGENLLQFNGWSVAPPQMWYRREVSSRAGPTHFRVPLTAMTARVELWSPGGPQALASVEVTRSAPPERPPAAVTDVSAATVADRVHLLRAARAVGANVLQSRIPASHPQFADGFHLIYDDTRGLWRVPHWVWAWGPAIKLLLDLETQLPADPALPPGTYRDAAAAAGLRSLDFIFHDPDHPTHDIATVRWSQSPDTLDGVVEYRSTADSLFLAGWGWMPLHAATGDDRFLTATRRLTDAAERLMDAYPVVPQDYVVQRERWTPHTLDESVFGMVGFERLHALVGDPDAIDRGTRFLDSHLTHMGQPDGLLARGWLRDEDRDFWDADIKGHLWVLHGYLSGYELTTDHRYLTLARQLAAKIATAQAEDGAWTHAFHVPKAEDSIDERAVAIGAWLFYEMHRLTGDAAPLRTARRALTWCLRHQDLSANPDLHGALPNITNMGHLNRRRMTILYSTVFFGHALLAELALPELTAADLP</sequence>
<organism evidence="1 2">
    <name type="scientific">Synoicihabitans lomoniglobus</name>
    <dbReference type="NCBI Taxonomy" id="2909285"/>
    <lineage>
        <taxon>Bacteria</taxon>
        <taxon>Pseudomonadati</taxon>
        <taxon>Verrucomicrobiota</taxon>
        <taxon>Opitutia</taxon>
        <taxon>Opitutales</taxon>
        <taxon>Opitutaceae</taxon>
        <taxon>Synoicihabitans</taxon>
    </lineage>
</organism>
<reference evidence="1" key="1">
    <citation type="submission" date="2023-03" db="EMBL/GenBank/DDBJ databases">
        <title>Lomoglobus Profundus gen. nov., sp. nov., a novel member of the phylum Verrucomicrobia, isolated from deep-marine sediment of South China Sea.</title>
        <authorList>
            <person name="Ahmad T."/>
            <person name="Ishaq S.E."/>
            <person name="Wang F."/>
        </authorList>
    </citation>
    <scope>NUCLEOTIDE SEQUENCE</scope>
    <source>
        <strain evidence="1">LMO-M01</strain>
    </source>
</reference>